<accession>A0ACB6QM68</accession>
<name>A0ACB6QM68_9PLEO</name>
<comment type="caution">
    <text evidence="1">The sequence shown here is derived from an EMBL/GenBank/DDBJ whole genome shotgun (WGS) entry which is preliminary data.</text>
</comment>
<evidence type="ECO:0000313" key="2">
    <source>
        <dbReference type="Proteomes" id="UP000799755"/>
    </source>
</evidence>
<organism evidence="1 2">
    <name type="scientific">Lindgomyces ingoldianus</name>
    <dbReference type="NCBI Taxonomy" id="673940"/>
    <lineage>
        <taxon>Eukaryota</taxon>
        <taxon>Fungi</taxon>
        <taxon>Dikarya</taxon>
        <taxon>Ascomycota</taxon>
        <taxon>Pezizomycotina</taxon>
        <taxon>Dothideomycetes</taxon>
        <taxon>Pleosporomycetidae</taxon>
        <taxon>Pleosporales</taxon>
        <taxon>Lindgomycetaceae</taxon>
        <taxon>Lindgomyces</taxon>
    </lineage>
</organism>
<protein>
    <submittedName>
        <fullName evidence="1">Uncharacterized protein</fullName>
    </submittedName>
</protein>
<keyword evidence="2" id="KW-1185">Reference proteome</keyword>
<reference evidence="1" key="1">
    <citation type="journal article" date="2020" name="Stud. Mycol.">
        <title>101 Dothideomycetes genomes: a test case for predicting lifestyles and emergence of pathogens.</title>
        <authorList>
            <person name="Haridas S."/>
            <person name="Albert R."/>
            <person name="Binder M."/>
            <person name="Bloem J."/>
            <person name="Labutti K."/>
            <person name="Salamov A."/>
            <person name="Andreopoulos B."/>
            <person name="Baker S."/>
            <person name="Barry K."/>
            <person name="Bills G."/>
            <person name="Bluhm B."/>
            <person name="Cannon C."/>
            <person name="Castanera R."/>
            <person name="Culley D."/>
            <person name="Daum C."/>
            <person name="Ezra D."/>
            <person name="Gonzalez J."/>
            <person name="Henrissat B."/>
            <person name="Kuo A."/>
            <person name="Liang C."/>
            <person name="Lipzen A."/>
            <person name="Lutzoni F."/>
            <person name="Magnuson J."/>
            <person name="Mondo S."/>
            <person name="Nolan M."/>
            <person name="Ohm R."/>
            <person name="Pangilinan J."/>
            <person name="Park H.-J."/>
            <person name="Ramirez L."/>
            <person name="Alfaro M."/>
            <person name="Sun H."/>
            <person name="Tritt A."/>
            <person name="Yoshinaga Y."/>
            <person name="Zwiers L.-H."/>
            <person name="Turgeon B."/>
            <person name="Goodwin S."/>
            <person name="Spatafora J."/>
            <person name="Crous P."/>
            <person name="Grigoriev I."/>
        </authorList>
    </citation>
    <scope>NUCLEOTIDE SEQUENCE</scope>
    <source>
        <strain evidence="1">ATCC 200398</strain>
    </source>
</reference>
<proteinExistence type="predicted"/>
<gene>
    <name evidence="1" type="ORF">BDR25DRAFT_326858</name>
</gene>
<dbReference type="Proteomes" id="UP000799755">
    <property type="component" value="Unassembled WGS sequence"/>
</dbReference>
<evidence type="ECO:0000313" key="1">
    <source>
        <dbReference type="EMBL" id="KAF2468069.1"/>
    </source>
</evidence>
<dbReference type="EMBL" id="MU003517">
    <property type="protein sequence ID" value="KAF2468069.1"/>
    <property type="molecule type" value="Genomic_DNA"/>
</dbReference>
<sequence>MFKPQILRRSFSVFNKIPKAHIIRSAARDGHERVHIQRVRFKKPFLTRSRFISTAIATATIYGALRWLDDVGFEDEDDDEVEEDEEDRKLRQARRRAESEKRGQAAEADREDFEEGDDEDEEDDEDEDDDAQPLIFFPTGFTRAKPRTYYRGSDPEWQEFIRMAQDRSRMQRIQLELVGIIRDLGSKRRDYIHRLGRIDTQAGTWWIEIKFPDGPPIEFERPGIEISDHLTYRWTTRPVDEFHHQRLNNLLFPKSVANSIYADSKKKAESSWIEFKNLIGWGNKKTETKQTTKPQLLTHPPTTPNNPEPQHAGQKSTPSPPPDSPSDSPSPPSPASETRPESSSQPPSQKEPTASSTLDNPAYERFGLALPSPKTLTLDLSTFRQALQREWQPYKIQPPRGTFIVHGLVELMGERAKMTLDVTATYDPSMGKFTMFTGRIRSITDYRQDPKGGP</sequence>